<feature type="region of interest" description="Disordered" evidence="6">
    <location>
        <begin position="799"/>
        <end position="1035"/>
    </location>
</feature>
<dbReference type="PANTHER" id="PTHR15180:SF1">
    <property type="entry name" value="GENERAL TRANSCRIPTION FACTOR 3C POLYPEPTIDE 1"/>
    <property type="match status" value="1"/>
</dbReference>
<proteinExistence type="predicted"/>
<dbReference type="PANTHER" id="PTHR15180">
    <property type="entry name" value="GENERAL TRANSCRIPTION FACTOR 3C POLYPEPTIDE 1"/>
    <property type="match status" value="1"/>
</dbReference>
<dbReference type="OMA" id="CWQLSQP"/>
<feature type="domain" description="Transcription factor tau subunit sfc3/Tfc3 C-terminal" evidence="8">
    <location>
        <begin position="1481"/>
        <end position="1899"/>
    </location>
</feature>
<feature type="region of interest" description="Disordered" evidence="6">
    <location>
        <begin position="771"/>
        <end position="790"/>
    </location>
</feature>
<dbReference type="InterPro" id="IPR044210">
    <property type="entry name" value="Tfc3-like"/>
</dbReference>
<reference evidence="10" key="1">
    <citation type="submission" date="2008-07" db="EMBL/GenBank/DDBJ databases">
        <title>Annotation of Ajellomyces capsulatus strain H88.</title>
        <authorList>
            <person name="Champion M."/>
            <person name="Cuomo C."/>
            <person name="Ma L.-J."/>
            <person name="Henn M.R."/>
            <person name="Sil A."/>
            <person name="Goldman B."/>
            <person name="Young S.K."/>
            <person name="Kodira C.D."/>
            <person name="Zeng Q."/>
            <person name="Koehrsen M."/>
            <person name="Alvarado L."/>
            <person name="Berlin A."/>
            <person name="Borenstein D."/>
            <person name="Chen Z."/>
            <person name="Engels R."/>
            <person name="Freedman E."/>
            <person name="Gellesch M."/>
            <person name="Goldberg J."/>
            <person name="Griggs A."/>
            <person name="Gujja S."/>
            <person name="Heiman D."/>
            <person name="Hepburn T."/>
            <person name="Howarth C."/>
            <person name="Jen D."/>
            <person name="Larson L."/>
            <person name="Lewis B."/>
            <person name="Mehta T."/>
            <person name="Park D."/>
            <person name="Pearson M."/>
            <person name="Roberts A."/>
            <person name="Saif S."/>
            <person name="Shea T."/>
            <person name="Shenoy N."/>
            <person name="Sisk P."/>
            <person name="Stolte C."/>
            <person name="Sykes S."/>
            <person name="Walk T."/>
            <person name="White J."/>
            <person name="Yandava C."/>
            <person name="Klein B."/>
            <person name="McEwen J.G."/>
            <person name="Puccia R."/>
            <person name="Goldman G.H."/>
            <person name="Felipe M.S."/>
            <person name="Nino-Vega G."/>
            <person name="San-Blas G."/>
            <person name="Taylor J."/>
            <person name="Mendoza L."/>
            <person name="Galagan J."/>
            <person name="Nusbaum C."/>
            <person name="Birren B."/>
        </authorList>
    </citation>
    <scope>NUCLEOTIDE SEQUENCE [LARGE SCALE GENOMIC DNA]</scope>
    <source>
        <strain evidence="10">H88</strain>
    </source>
</reference>
<keyword evidence="2" id="KW-0597">Phosphoprotein</keyword>
<keyword evidence="3" id="KW-0238">DNA-binding</keyword>
<evidence type="ECO:0000256" key="2">
    <source>
        <dbReference type="ARBA" id="ARBA00022553"/>
    </source>
</evidence>
<feature type="compositionally biased region" description="Basic and acidic residues" evidence="6">
    <location>
        <begin position="899"/>
        <end position="917"/>
    </location>
</feature>
<feature type="compositionally biased region" description="Polar residues" evidence="6">
    <location>
        <begin position="816"/>
        <end position="825"/>
    </location>
</feature>
<evidence type="ECO:0000256" key="3">
    <source>
        <dbReference type="ARBA" id="ARBA00023125"/>
    </source>
</evidence>
<evidence type="ECO:0000259" key="7">
    <source>
        <dbReference type="Pfam" id="PF04182"/>
    </source>
</evidence>
<dbReference type="Proteomes" id="UP000008142">
    <property type="component" value="Unassembled WGS sequence"/>
</dbReference>
<dbReference type="GO" id="GO:0005634">
    <property type="term" value="C:nucleus"/>
    <property type="evidence" value="ECO:0007669"/>
    <property type="project" value="UniProtKB-SubCell"/>
</dbReference>
<accession>F0UBF5</accession>
<feature type="compositionally biased region" description="Polar residues" evidence="6">
    <location>
        <begin position="1410"/>
        <end position="1424"/>
    </location>
</feature>
<feature type="domain" description="B-block binding subunit of TFIIIC" evidence="7">
    <location>
        <begin position="233"/>
        <end position="301"/>
    </location>
</feature>
<organism evidence="10">
    <name type="scientific">Ajellomyces capsulatus (strain H88)</name>
    <name type="common">Darling's disease fungus</name>
    <name type="synonym">Histoplasma capsulatum</name>
    <dbReference type="NCBI Taxonomy" id="544711"/>
    <lineage>
        <taxon>Eukaryota</taxon>
        <taxon>Fungi</taxon>
        <taxon>Dikarya</taxon>
        <taxon>Ascomycota</taxon>
        <taxon>Pezizomycotina</taxon>
        <taxon>Eurotiomycetes</taxon>
        <taxon>Eurotiomycetidae</taxon>
        <taxon>Onygenales</taxon>
        <taxon>Ajellomycetaceae</taxon>
        <taxon>Histoplasma</taxon>
    </lineage>
</organism>
<dbReference type="STRING" id="544711.F0UBF5"/>
<sequence>MTSSPLQGADIAAGLSSSDWSLSHTADKLNLWEIRFRGYRQTESSFISTSILRWQMQNIGVASQSRKGHSVMMARSLRDLIEFLLAEISLCGERGASPADVLAFIDDFYDPSIHPSDRPPPLAGTTSRIPNIDRKFKQKAWVWLTRHPEVSVGKNREGNNLTLDEVEGRCAETTAEEPYSNSQNALPPENGGLAAAGTQIQPSSDEKLRVYVSEERMWLAIAGHELDHSRVPPLEFALLSVIASRKWQGIMQPELPKLTGQDKRSIPKRTDSLSHKGYIEKKAVQYKSSRTSLCTLRQFVRSKPAEQCDGLSGENASSQPGELTNVVDFPVLLEKLFQCLKEFKVITRYDLKAKLGMEDRWRARILGRAIRKLERIGCVRRVRAVSQYSDRMKTRHQSVMLIRELTENDLRLFLEDSRTLISYLEQEDMDAAEMDQDQGQQDTVDGLPEVKGNVASTPEVEYLEQMGRVVPRWTPDQILPNLIFDIVHKSGQEGSTNHISQPIYFRHLALVRDVGLRGTISMYIHYSLSNFRSLVHDGQVSWEAVKLSTERKFSVKIPPIDATFQVDEHGFPVDMKPSNLLNDGDATLKDCLEAAKPSDYTLTMYDPVVQKRDDGTCAIIFRGRMLGGMPKRGSSHFGLDAGSSSAEEDAPQTPISRARKRRAIEADFGRSIDVVDDVLDEGKTGGPSKRQRKMKEYVDPYAGMTEKEKLEAQGLDETWTEYSILLLERPGPGIFFTPPGKRRPVGKARGRPGRSRIAVIKSEKLKEIEWFSNQQDTEDSPNEATKDLEPSFVAVNQAERIANRSESPPYPRTKLSRSTAMLSSRLTDRLQPGEDADAQETLPPGVDAGTHDHLDNPPQSNKRKYTDMGGDEETSIPAQTGESPSKRRNTQLQQSRQVSRKDLPGKEIDKSPRRDVRTGPAELIRLIPQADKPVQGPQTTGQRATPVAARRERTQKVGDINVGYEGSKSPEAVEHMPSGSNGETPSEALRSHRPQSSSATPSEHVPGPNNTCREASQPRMEIEDTENRTIQATDIASQASETISLTNAKTKAKKLDIQGGSIAFLRRKIVMDVVESADGVYPYGTELWYPFTTAWLKTKQTERPDFRTLRNAVKYMTESGKLRQLTFSGRNSKGLMVTKSIIAKPDIPATDPIVVDLLRAMLEADPQQYFPPGPDIDPSIRKSHKITQMPARKLPEIEEEVTVTLHQVPVKARPPEMRHTRVYKPRSGPIERLRSTKRRSPVNSFLNWLTTMQDPSLETGIRQHVPSIPRPLPYTIILCPSQSFHAPTGTFGTILSDMQGRSKTTTMPQWAQTAMSLPRNLGDILSMTKKRQPPSSNLTDPVSSRVFSEIDAVGRWESRHPELFDSQRVGWRYINHGIPGPFQSAPLDGSVRFDTSETSQVSKGRARPLPQNSLRILASSSAGVTPSARPSGRQVASRGQKRLDLPVNRRLEQMQESKADKRTSKAAAPTARRIKLINILSGDIVQKITVAMVVVRTLAGGLEGKMIDWQLVTLAFPDHDPKLITDRGKAIISRNRLQMSKMQSDFQDQYAEAYEKDQVPRIDYADLTSYDWQWIVNWASNKLEAPRSDNLPNLPTTHQQFDSLFDVRPEPVQTLDELYQHNAPATIPRKQALLAGTSFAIPIARTGTRHEQQRPGTERLNVAKTWVRANVITPEESYNSAEARRILECLGEELIGQAIQSLIIERVISMGNRGRITPGRNYDVTEYFVHTFGRKRAIEATQLKRAATFKTTILDTQLHLEGKCAVNYDAEDGDILVLINLFAEGRVTIWPKNPPRDKYGLTDGGYLTRLMDKGKLRFDVEVLPVPERYVYGNPVQLPKRMPRGDMPADFPPSTSPPFCKIPLWFDIHGNFVKMLWDLVIAAVVGYLAARPGLSAASISRIFQPHIAEWEVALVLEWMEEAGVVERLAGLSGWAVKEWWWMVVQS</sequence>
<dbReference type="InterPro" id="IPR007309">
    <property type="entry name" value="TFIIIC_Bblock-bd"/>
</dbReference>
<name>F0UBF5_AJEC8</name>
<dbReference type="CDD" id="cd16169">
    <property type="entry name" value="Tau138_eWH"/>
    <property type="match status" value="1"/>
</dbReference>
<dbReference type="InterPro" id="IPR046488">
    <property type="entry name" value="Sfc3/Tfc3_C"/>
</dbReference>
<dbReference type="HOGENOM" id="CLU_000535_0_0_1"/>
<dbReference type="GO" id="GO:0003677">
    <property type="term" value="F:DNA binding"/>
    <property type="evidence" value="ECO:0007669"/>
    <property type="project" value="UniProtKB-KW"/>
</dbReference>
<dbReference type="OrthoDB" id="5403573at2759"/>
<evidence type="ECO:0000256" key="5">
    <source>
        <dbReference type="ARBA" id="ARBA00023242"/>
    </source>
</evidence>
<evidence type="ECO:0000313" key="10">
    <source>
        <dbReference type="Proteomes" id="UP000008142"/>
    </source>
</evidence>
<dbReference type="Pfam" id="PF20222">
    <property type="entry name" value="DUF6581"/>
    <property type="match status" value="1"/>
</dbReference>
<keyword evidence="4" id="KW-0804">Transcription</keyword>
<dbReference type="InterPro" id="IPR035625">
    <property type="entry name" value="Tfc3-like_eWH"/>
</dbReference>
<evidence type="ECO:0000256" key="1">
    <source>
        <dbReference type="ARBA" id="ARBA00004123"/>
    </source>
</evidence>
<dbReference type="Pfam" id="PF04182">
    <property type="entry name" value="B-block_TFIIIC"/>
    <property type="match status" value="1"/>
</dbReference>
<feature type="region of interest" description="Disordered" evidence="6">
    <location>
        <begin position="1384"/>
        <end position="1467"/>
    </location>
</feature>
<dbReference type="GO" id="GO:0042791">
    <property type="term" value="P:5S class rRNA transcription by RNA polymerase III"/>
    <property type="evidence" value="ECO:0007669"/>
    <property type="project" value="TreeGrafter"/>
</dbReference>
<dbReference type="VEuPathDB" id="FungiDB:I7I53_10557"/>
<evidence type="ECO:0000256" key="6">
    <source>
        <dbReference type="SAM" id="MobiDB-lite"/>
    </source>
</evidence>
<dbReference type="EMBL" id="DS990637">
    <property type="protein sequence ID" value="EGC43857.1"/>
    <property type="molecule type" value="Genomic_DNA"/>
</dbReference>
<protein>
    <submittedName>
        <fullName evidence="9">Uncharacterized protein</fullName>
    </submittedName>
</protein>
<dbReference type="GO" id="GO:0006384">
    <property type="term" value="P:transcription initiation at RNA polymerase III promoter"/>
    <property type="evidence" value="ECO:0007669"/>
    <property type="project" value="InterPro"/>
</dbReference>
<evidence type="ECO:0000313" key="9">
    <source>
        <dbReference type="EMBL" id="EGC43857.1"/>
    </source>
</evidence>
<feature type="region of interest" description="Disordered" evidence="6">
    <location>
        <begin position="632"/>
        <end position="657"/>
    </location>
</feature>
<dbReference type="GO" id="GO:0000127">
    <property type="term" value="C:transcription factor TFIIIC complex"/>
    <property type="evidence" value="ECO:0007669"/>
    <property type="project" value="InterPro"/>
</dbReference>
<keyword evidence="5" id="KW-0539">Nucleus</keyword>
<gene>
    <name evidence="9" type="ORF">HCEG_03071</name>
</gene>
<evidence type="ECO:0000259" key="8">
    <source>
        <dbReference type="Pfam" id="PF20222"/>
    </source>
</evidence>
<feature type="compositionally biased region" description="Basic and acidic residues" evidence="6">
    <location>
        <begin position="1441"/>
        <end position="1463"/>
    </location>
</feature>
<comment type="subcellular location">
    <subcellularLocation>
        <location evidence="1">Nucleus</location>
    </subcellularLocation>
</comment>
<evidence type="ECO:0000256" key="4">
    <source>
        <dbReference type="ARBA" id="ARBA00023163"/>
    </source>
</evidence>